<evidence type="ECO:0000313" key="2">
    <source>
        <dbReference type="Proteomes" id="UP000029096"/>
    </source>
</evidence>
<dbReference type="Proteomes" id="UP000029096">
    <property type="component" value="Unassembled WGS sequence"/>
</dbReference>
<dbReference type="EMBL" id="JGYP01000001">
    <property type="protein sequence ID" value="KFI46665.1"/>
    <property type="molecule type" value="Genomic_DNA"/>
</dbReference>
<accession>A0A086ZJG5</accession>
<name>A0A086ZJG5_9BIFI</name>
<gene>
    <name evidence="1" type="ORF">BBOH_0137</name>
</gene>
<dbReference type="AlphaFoldDB" id="A0A086ZJG5"/>
<proteinExistence type="predicted"/>
<protein>
    <submittedName>
        <fullName evidence="1">Uncharacterized protein</fullName>
    </submittedName>
</protein>
<organism evidence="1 2">
    <name type="scientific">Bifidobacterium bohemicum DSM 22767</name>
    <dbReference type="NCBI Taxonomy" id="1437606"/>
    <lineage>
        <taxon>Bacteria</taxon>
        <taxon>Bacillati</taxon>
        <taxon>Actinomycetota</taxon>
        <taxon>Actinomycetes</taxon>
        <taxon>Bifidobacteriales</taxon>
        <taxon>Bifidobacteriaceae</taxon>
        <taxon>Bifidobacterium</taxon>
    </lineage>
</organism>
<reference evidence="1 2" key="1">
    <citation type="submission" date="2014-03" db="EMBL/GenBank/DDBJ databases">
        <title>Genomics of Bifidobacteria.</title>
        <authorList>
            <person name="Ventura M."/>
            <person name="Milani C."/>
            <person name="Lugli G.A."/>
        </authorList>
    </citation>
    <scope>NUCLEOTIDE SEQUENCE [LARGE SCALE GENOMIC DNA]</scope>
    <source>
        <strain evidence="1 2">DSM 22767</strain>
    </source>
</reference>
<comment type="caution">
    <text evidence="1">The sequence shown here is derived from an EMBL/GenBank/DDBJ whole genome shotgun (WGS) entry which is preliminary data.</text>
</comment>
<sequence>MMVPDDVGWNKATFRNIDKNRLVSKFVKAGPASKHG</sequence>
<keyword evidence="2" id="KW-1185">Reference proteome</keyword>
<evidence type="ECO:0000313" key="1">
    <source>
        <dbReference type="EMBL" id="KFI46665.1"/>
    </source>
</evidence>